<evidence type="ECO:0000259" key="6">
    <source>
        <dbReference type="PROSITE" id="PS51032"/>
    </source>
</evidence>
<dbReference type="GO" id="GO:0003700">
    <property type="term" value="F:DNA-binding transcription factor activity"/>
    <property type="evidence" value="ECO:0007669"/>
    <property type="project" value="InterPro"/>
</dbReference>
<evidence type="ECO:0000256" key="1">
    <source>
        <dbReference type="ARBA" id="ARBA00004123"/>
    </source>
</evidence>
<dbReference type="GO" id="GO:0005634">
    <property type="term" value="C:nucleus"/>
    <property type="evidence" value="ECO:0007669"/>
    <property type="project" value="UniProtKB-SubCell"/>
</dbReference>
<keyword evidence="5" id="KW-0539">Nucleus</keyword>
<evidence type="ECO:0000256" key="2">
    <source>
        <dbReference type="ARBA" id="ARBA00023015"/>
    </source>
</evidence>
<keyword evidence="4" id="KW-0804">Transcription</keyword>
<dbReference type="InterPro" id="IPR036955">
    <property type="entry name" value="AP2/ERF_dom_sf"/>
</dbReference>
<sequence>MEAKFIPQQFQSQKDKENSASDEHKLLFDKIGELQLIELSKHYCLCEFYLSSYCQCKLEDFQNNAPLDFDTQSLRQTQQCSLLPNTRRVLESTSVLPQRDRTSYLYTKLQHLMHQLMAINSSSKTLVFARPKTRRRIPRVSSRRSHFTGVFKNSLKWQALINIRNKKTYIHTYFTQEEAARAFDLMSLLLNGMKAVTNHDYSKDCIIRLFSDYSDIVNKFCYY</sequence>
<dbReference type="InterPro" id="IPR016177">
    <property type="entry name" value="DNA-bd_dom_sf"/>
</dbReference>
<protein>
    <recommendedName>
        <fullName evidence="6">AP2/ERF domain-containing protein</fullName>
    </recommendedName>
</protein>
<keyword evidence="8" id="KW-1185">Reference proteome</keyword>
<feature type="domain" description="AP2/ERF" evidence="6">
    <location>
        <begin position="133"/>
        <end position="200"/>
    </location>
</feature>
<evidence type="ECO:0000256" key="4">
    <source>
        <dbReference type="ARBA" id="ARBA00023163"/>
    </source>
</evidence>
<organism evidence="7 8">
    <name type="scientific">Euplotes crassus</name>
    <dbReference type="NCBI Taxonomy" id="5936"/>
    <lineage>
        <taxon>Eukaryota</taxon>
        <taxon>Sar</taxon>
        <taxon>Alveolata</taxon>
        <taxon>Ciliophora</taxon>
        <taxon>Intramacronucleata</taxon>
        <taxon>Spirotrichea</taxon>
        <taxon>Hypotrichia</taxon>
        <taxon>Euplotida</taxon>
        <taxon>Euplotidae</taxon>
        <taxon>Moneuplotes</taxon>
    </lineage>
</organism>
<comment type="subcellular location">
    <subcellularLocation>
        <location evidence="1">Nucleus</location>
    </subcellularLocation>
</comment>
<dbReference type="Gene3D" id="3.30.730.10">
    <property type="entry name" value="AP2/ERF domain"/>
    <property type="match status" value="1"/>
</dbReference>
<dbReference type="EMBL" id="CAMPGE010021472">
    <property type="protein sequence ID" value="CAI2379616.1"/>
    <property type="molecule type" value="Genomic_DNA"/>
</dbReference>
<accession>A0AAD1XUU6</accession>
<evidence type="ECO:0000256" key="3">
    <source>
        <dbReference type="ARBA" id="ARBA00023125"/>
    </source>
</evidence>
<dbReference type="InterPro" id="IPR001471">
    <property type="entry name" value="AP2/ERF_dom"/>
</dbReference>
<dbReference type="AlphaFoldDB" id="A0AAD1XUU6"/>
<dbReference type="GO" id="GO:0003677">
    <property type="term" value="F:DNA binding"/>
    <property type="evidence" value="ECO:0007669"/>
    <property type="project" value="UniProtKB-KW"/>
</dbReference>
<keyword evidence="3" id="KW-0238">DNA-binding</keyword>
<gene>
    <name evidence="7" type="ORF">ECRASSUSDP1_LOCUS21029</name>
</gene>
<keyword evidence="2" id="KW-0805">Transcription regulation</keyword>
<dbReference type="SMART" id="SM00380">
    <property type="entry name" value="AP2"/>
    <property type="match status" value="1"/>
</dbReference>
<dbReference type="Proteomes" id="UP001295684">
    <property type="component" value="Unassembled WGS sequence"/>
</dbReference>
<name>A0AAD1XUU6_EUPCR</name>
<proteinExistence type="predicted"/>
<comment type="caution">
    <text evidence="7">The sequence shown here is derived from an EMBL/GenBank/DDBJ whole genome shotgun (WGS) entry which is preliminary data.</text>
</comment>
<evidence type="ECO:0000313" key="8">
    <source>
        <dbReference type="Proteomes" id="UP001295684"/>
    </source>
</evidence>
<reference evidence="7" key="1">
    <citation type="submission" date="2023-07" db="EMBL/GenBank/DDBJ databases">
        <authorList>
            <consortium name="AG Swart"/>
            <person name="Singh M."/>
            <person name="Singh A."/>
            <person name="Seah K."/>
            <person name="Emmerich C."/>
        </authorList>
    </citation>
    <scope>NUCLEOTIDE SEQUENCE</scope>
    <source>
        <strain evidence="7">DP1</strain>
    </source>
</reference>
<dbReference type="SUPFAM" id="SSF54171">
    <property type="entry name" value="DNA-binding domain"/>
    <property type="match status" value="1"/>
</dbReference>
<dbReference type="PROSITE" id="PS51032">
    <property type="entry name" value="AP2_ERF"/>
    <property type="match status" value="1"/>
</dbReference>
<evidence type="ECO:0000313" key="7">
    <source>
        <dbReference type="EMBL" id="CAI2379616.1"/>
    </source>
</evidence>
<evidence type="ECO:0000256" key="5">
    <source>
        <dbReference type="ARBA" id="ARBA00023242"/>
    </source>
</evidence>